<feature type="transmembrane region" description="Helical" evidence="1">
    <location>
        <begin position="128"/>
        <end position="151"/>
    </location>
</feature>
<dbReference type="EMBL" id="EF086412">
    <property type="protein sequence ID" value="ABK25675.1"/>
    <property type="molecule type" value="mRNA"/>
</dbReference>
<keyword evidence="1" id="KW-0812">Transmembrane</keyword>
<evidence type="ECO:0000256" key="1">
    <source>
        <dbReference type="SAM" id="Phobius"/>
    </source>
</evidence>
<dbReference type="AlphaFoldDB" id="A9NYG4"/>
<evidence type="ECO:0000313" key="2">
    <source>
        <dbReference type="EMBL" id="ABK25675.1"/>
    </source>
</evidence>
<protein>
    <submittedName>
        <fullName evidence="2">Uncharacterized protein</fullName>
    </submittedName>
</protein>
<sequence length="288" mass="31118">MITAIPIISGPPPNCVPTNSRTNSLVKCGTAGVLLPTNSCDNLRWAISLRKINRFGTPFYLKGRNTQLGIRCFQKPSSEETSLGYDQHNGIVQLNSKDGGDIETSYSVGQPSIPPLLRSPRLNAADQAFILLSLIACTTTVALVSMIFTAIPTLNAMRRAALSLEKLADTAREELPGTMAAIRLSGMEISDLTLELSDLSQEISEGVRKSAQAVQAAEVGIRRIGVLASSKAISMLQERANLPVVTIKPAMTSAAERTSHVVQRARRAILHVISLPRFSSPRRNKSEM</sequence>
<keyword evidence="1" id="KW-0472">Membrane</keyword>
<organism evidence="2">
    <name type="scientific">Picea sitchensis</name>
    <name type="common">Sitka spruce</name>
    <name type="synonym">Pinus sitchensis</name>
    <dbReference type="NCBI Taxonomy" id="3332"/>
    <lineage>
        <taxon>Eukaryota</taxon>
        <taxon>Viridiplantae</taxon>
        <taxon>Streptophyta</taxon>
        <taxon>Embryophyta</taxon>
        <taxon>Tracheophyta</taxon>
        <taxon>Spermatophyta</taxon>
        <taxon>Pinopsida</taxon>
        <taxon>Pinidae</taxon>
        <taxon>Conifers I</taxon>
        <taxon>Pinales</taxon>
        <taxon>Pinaceae</taxon>
        <taxon>Picea</taxon>
    </lineage>
</organism>
<dbReference type="PANTHER" id="PTHR33825">
    <property type="entry name" value="CHITINASE-LIKE PROTEIN"/>
    <property type="match status" value="1"/>
</dbReference>
<proteinExistence type="evidence at transcript level"/>
<accession>A9NYG4</accession>
<name>A9NYG4_PICSI</name>
<dbReference type="OMA" id="PCKFSSV"/>
<keyword evidence="1" id="KW-1133">Transmembrane helix</keyword>
<dbReference type="PANTHER" id="PTHR33825:SF14">
    <property type="entry name" value="CHITINASE-LIKE PROTEIN"/>
    <property type="match status" value="1"/>
</dbReference>
<reference evidence="2" key="1">
    <citation type="journal article" date="2008" name="BMC Genomics">
        <title>A conifer genomics resource of 200,000 spruce (Picea spp.) ESTs and 6,464 high-quality, sequence-finished full-length cDNAs for Sitka spruce (Picea sitchensis).</title>
        <authorList>
            <person name="Ralph S.G."/>
            <person name="Chun H.J."/>
            <person name="Kolosova N."/>
            <person name="Cooper D."/>
            <person name="Oddy C."/>
            <person name="Ritland C.E."/>
            <person name="Kirkpatrick R."/>
            <person name="Moore R."/>
            <person name="Barber S."/>
            <person name="Holt R.A."/>
            <person name="Jones S.J."/>
            <person name="Marra M.A."/>
            <person name="Douglas C.J."/>
            <person name="Ritland K."/>
            <person name="Bohlmann J."/>
        </authorList>
    </citation>
    <scope>NUCLEOTIDE SEQUENCE</scope>
    <source>
        <tissue evidence="2">Bark</tissue>
    </source>
</reference>